<dbReference type="GeneID" id="96779958"/>
<organism evidence="3 4">
    <name type="scientific">Anaerovibrio slackiae</name>
    <dbReference type="NCBI Taxonomy" id="2652309"/>
    <lineage>
        <taxon>Bacteria</taxon>
        <taxon>Bacillati</taxon>
        <taxon>Bacillota</taxon>
        <taxon>Negativicutes</taxon>
        <taxon>Selenomonadales</taxon>
        <taxon>Selenomonadaceae</taxon>
        <taxon>Anaerovibrio</taxon>
    </lineage>
</organism>
<dbReference type="PROSITE" id="PS50943">
    <property type="entry name" value="HTH_CROC1"/>
    <property type="match status" value="1"/>
</dbReference>
<reference evidence="3 4" key="1">
    <citation type="submission" date="2019-08" db="EMBL/GenBank/DDBJ databases">
        <title>In-depth cultivation of the pig gut microbiome towards novel bacterial diversity and tailored functional studies.</title>
        <authorList>
            <person name="Wylensek D."/>
            <person name="Hitch T.C.A."/>
            <person name="Clavel T."/>
        </authorList>
    </citation>
    <scope>NUCLEOTIDE SEQUENCE [LARGE SCALE GENOMIC DNA]</scope>
    <source>
        <strain evidence="3 4">WCA-693-APC-5D-A</strain>
    </source>
</reference>
<proteinExistence type="predicted"/>
<dbReference type="GO" id="GO:0003677">
    <property type="term" value="F:DNA binding"/>
    <property type="evidence" value="ECO:0007669"/>
    <property type="project" value="UniProtKB-KW"/>
</dbReference>
<sequence>MAKIICIDFQNLLIFYIVSEIEVNIMDFPIINNLKALRQAAGYSQEEVADAAGVAIKAYNRYEYGIREPKVRIANRIARFLNTTTDQIWSSY</sequence>
<protein>
    <submittedName>
        <fullName evidence="3">Helix-turn-helix transcriptional regulator</fullName>
    </submittedName>
</protein>
<dbReference type="PANTHER" id="PTHR46558:SF4">
    <property type="entry name" value="DNA-BIDING PHAGE PROTEIN"/>
    <property type="match status" value="1"/>
</dbReference>
<keyword evidence="1" id="KW-0238">DNA-binding</keyword>
<accession>A0A6I2UJT6</accession>
<dbReference type="SUPFAM" id="SSF47413">
    <property type="entry name" value="lambda repressor-like DNA-binding domains"/>
    <property type="match status" value="1"/>
</dbReference>
<dbReference type="RefSeq" id="WP_154408159.1">
    <property type="nucleotide sequence ID" value="NZ_VUNR01000045.1"/>
</dbReference>
<dbReference type="InterPro" id="IPR001387">
    <property type="entry name" value="Cro/C1-type_HTH"/>
</dbReference>
<dbReference type="InterPro" id="IPR010982">
    <property type="entry name" value="Lambda_DNA-bd_dom_sf"/>
</dbReference>
<evidence type="ECO:0000313" key="3">
    <source>
        <dbReference type="EMBL" id="MSU09995.1"/>
    </source>
</evidence>
<evidence type="ECO:0000256" key="1">
    <source>
        <dbReference type="ARBA" id="ARBA00023125"/>
    </source>
</evidence>
<dbReference type="EMBL" id="VUNR01000045">
    <property type="protein sequence ID" value="MSU09995.1"/>
    <property type="molecule type" value="Genomic_DNA"/>
</dbReference>
<dbReference type="PANTHER" id="PTHR46558">
    <property type="entry name" value="TRACRIPTIONAL REGULATORY PROTEIN-RELATED-RELATED"/>
    <property type="match status" value="1"/>
</dbReference>
<dbReference type="SMART" id="SM00530">
    <property type="entry name" value="HTH_XRE"/>
    <property type="match status" value="1"/>
</dbReference>
<comment type="caution">
    <text evidence="3">The sequence shown here is derived from an EMBL/GenBank/DDBJ whole genome shotgun (WGS) entry which is preliminary data.</text>
</comment>
<evidence type="ECO:0000259" key="2">
    <source>
        <dbReference type="PROSITE" id="PS50943"/>
    </source>
</evidence>
<dbReference type="CDD" id="cd00093">
    <property type="entry name" value="HTH_XRE"/>
    <property type="match status" value="1"/>
</dbReference>
<gene>
    <name evidence="3" type="ORF">FYJ84_13570</name>
</gene>
<dbReference type="Gene3D" id="1.10.260.40">
    <property type="entry name" value="lambda repressor-like DNA-binding domains"/>
    <property type="match status" value="1"/>
</dbReference>
<evidence type="ECO:0000313" key="4">
    <source>
        <dbReference type="Proteomes" id="UP000433181"/>
    </source>
</evidence>
<keyword evidence="4" id="KW-1185">Reference proteome</keyword>
<dbReference type="Pfam" id="PF01381">
    <property type="entry name" value="HTH_3"/>
    <property type="match status" value="1"/>
</dbReference>
<dbReference type="AlphaFoldDB" id="A0A6I2UJT6"/>
<feature type="domain" description="HTH cro/C1-type" evidence="2">
    <location>
        <begin position="34"/>
        <end position="88"/>
    </location>
</feature>
<name>A0A6I2UJT6_9FIRM</name>
<dbReference type="Proteomes" id="UP000433181">
    <property type="component" value="Unassembled WGS sequence"/>
</dbReference>